<keyword evidence="1" id="KW-0732">Signal</keyword>
<protein>
    <recommendedName>
        <fullName evidence="4">Heme utilization or adhesion protein</fullName>
    </recommendedName>
</protein>
<dbReference type="AlphaFoldDB" id="A0A377IY21"/>
<name>A0A377IY21_9PAST</name>
<evidence type="ECO:0000313" key="2">
    <source>
        <dbReference type="EMBL" id="STO93072.1"/>
    </source>
</evidence>
<feature type="signal peptide" evidence="1">
    <location>
        <begin position="1"/>
        <end position="23"/>
    </location>
</feature>
<evidence type="ECO:0008006" key="4">
    <source>
        <dbReference type="Google" id="ProtNLM"/>
    </source>
</evidence>
<organism evidence="2 3">
    <name type="scientific">Haemophilus pittmaniae</name>
    <dbReference type="NCBI Taxonomy" id="249188"/>
    <lineage>
        <taxon>Bacteria</taxon>
        <taxon>Pseudomonadati</taxon>
        <taxon>Pseudomonadota</taxon>
        <taxon>Gammaproteobacteria</taxon>
        <taxon>Pasteurellales</taxon>
        <taxon>Pasteurellaceae</taxon>
        <taxon>Haemophilus</taxon>
    </lineage>
</organism>
<keyword evidence="3" id="KW-1185">Reference proteome</keyword>
<dbReference type="RefSeq" id="WP_007242173.1">
    <property type="nucleotide sequence ID" value="NZ_LT906463.1"/>
</dbReference>
<evidence type="ECO:0000256" key="1">
    <source>
        <dbReference type="SAM" id="SignalP"/>
    </source>
</evidence>
<feature type="chain" id="PRO_5016895000" description="Heme utilization or adhesion protein" evidence="1">
    <location>
        <begin position="24"/>
        <end position="99"/>
    </location>
</feature>
<accession>A0A377IY21</accession>
<sequence>MKNLIKIGLAATFAASLALSANAKIEIRGTNDQSVNVQGAVTNIAVSNSKATQNLASNHGKVTINGNNKQHVEITGAVTNIAVNDSKATQNLGSNSSIE</sequence>
<reference evidence="2 3" key="1">
    <citation type="submission" date="2018-06" db="EMBL/GenBank/DDBJ databases">
        <authorList>
            <consortium name="Pathogen Informatics"/>
            <person name="Doyle S."/>
        </authorList>
    </citation>
    <scope>NUCLEOTIDE SEQUENCE [LARGE SCALE GENOMIC DNA]</scope>
    <source>
        <strain evidence="2 3">NCTC13335</strain>
    </source>
</reference>
<gene>
    <name evidence="2" type="ORF">NCTC13335_00936</name>
</gene>
<dbReference type="EMBL" id="UGHS01000004">
    <property type="protein sequence ID" value="STO93072.1"/>
    <property type="molecule type" value="Genomic_DNA"/>
</dbReference>
<dbReference type="Proteomes" id="UP000255264">
    <property type="component" value="Unassembled WGS sequence"/>
</dbReference>
<proteinExistence type="predicted"/>
<evidence type="ECO:0000313" key="3">
    <source>
        <dbReference type="Proteomes" id="UP000255264"/>
    </source>
</evidence>